<evidence type="ECO:0000256" key="2">
    <source>
        <dbReference type="ARBA" id="ARBA00022475"/>
    </source>
</evidence>
<evidence type="ECO:0000256" key="3">
    <source>
        <dbReference type="ARBA" id="ARBA00022519"/>
    </source>
</evidence>
<keyword evidence="2" id="KW-1003">Cell membrane</keyword>
<dbReference type="Pfam" id="PF03279">
    <property type="entry name" value="Lip_A_acyltrans"/>
    <property type="match status" value="1"/>
</dbReference>
<dbReference type="InterPro" id="IPR029044">
    <property type="entry name" value="Nucleotide-diphossugar_trans"/>
</dbReference>
<keyword evidence="5" id="KW-0472">Membrane</keyword>
<dbReference type="CDD" id="cd07984">
    <property type="entry name" value="LPLAT_LABLAT-like"/>
    <property type="match status" value="1"/>
</dbReference>
<dbReference type="InterPro" id="IPR001173">
    <property type="entry name" value="Glyco_trans_2-like"/>
</dbReference>
<evidence type="ECO:0000259" key="7">
    <source>
        <dbReference type="Pfam" id="PF00535"/>
    </source>
</evidence>
<name>A0A5J6MGA0_9PROT</name>
<evidence type="ECO:0000256" key="1">
    <source>
        <dbReference type="ARBA" id="ARBA00004533"/>
    </source>
</evidence>
<dbReference type="SUPFAM" id="SSF53448">
    <property type="entry name" value="Nucleotide-diphospho-sugar transferases"/>
    <property type="match status" value="1"/>
</dbReference>
<dbReference type="KEGG" id="htq:FRZ44_17870"/>
<dbReference type="EMBL" id="CP042906">
    <property type="protein sequence ID" value="QEX16492.1"/>
    <property type="molecule type" value="Genomic_DNA"/>
</dbReference>
<dbReference type="Gene3D" id="3.90.550.10">
    <property type="entry name" value="Spore Coat Polysaccharide Biosynthesis Protein SpsA, Chain A"/>
    <property type="match status" value="1"/>
</dbReference>
<accession>A0A5J6MGA0</accession>
<dbReference type="Proteomes" id="UP000326202">
    <property type="component" value="Chromosome"/>
</dbReference>
<feature type="domain" description="Glycosyltransferase 2-like" evidence="7">
    <location>
        <begin position="5"/>
        <end position="121"/>
    </location>
</feature>
<evidence type="ECO:0000313" key="8">
    <source>
        <dbReference type="EMBL" id="QEX16492.1"/>
    </source>
</evidence>
<dbReference type="GO" id="GO:0016746">
    <property type="term" value="F:acyltransferase activity"/>
    <property type="evidence" value="ECO:0007669"/>
    <property type="project" value="UniProtKB-KW"/>
</dbReference>
<reference evidence="8 9" key="1">
    <citation type="submission" date="2019-08" db="EMBL/GenBank/DDBJ databases">
        <title>Hyperibacter terrae gen. nov., sp. nov. and Hyperibacter viscosus sp. nov., two new members in the family Rhodospirillaceae isolated from the rhizosphere of Hypericum perforatum.</title>
        <authorList>
            <person name="Noviana Z."/>
        </authorList>
    </citation>
    <scope>NUCLEOTIDE SEQUENCE [LARGE SCALE GENOMIC DNA]</scope>
    <source>
        <strain evidence="8 9">R5913</strain>
    </source>
</reference>
<evidence type="ECO:0000256" key="6">
    <source>
        <dbReference type="ARBA" id="ARBA00023315"/>
    </source>
</evidence>
<keyword evidence="3" id="KW-0997">Cell inner membrane</keyword>
<dbReference type="GO" id="GO:0006487">
    <property type="term" value="P:protein N-linked glycosylation"/>
    <property type="evidence" value="ECO:0007669"/>
    <property type="project" value="TreeGrafter"/>
</dbReference>
<dbReference type="Pfam" id="PF00535">
    <property type="entry name" value="Glycos_transf_2"/>
    <property type="match status" value="1"/>
</dbReference>
<dbReference type="GO" id="GO:0009247">
    <property type="term" value="P:glycolipid biosynthetic process"/>
    <property type="evidence" value="ECO:0007669"/>
    <property type="project" value="UniProtKB-ARBA"/>
</dbReference>
<protein>
    <submittedName>
        <fullName evidence="8">Glycosyl transferase family 2</fullName>
    </submittedName>
</protein>
<dbReference type="PANTHER" id="PTHR10859">
    <property type="entry name" value="GLYCOSYL TRANSFERASE"/>
    <property type="match status" value="1"/>
</dbReference>
<dbReference type="CDD" id="cd04179">
    <property type="entry name" value="DPM_DPG-synthase_like"/>
    <property type="match status" value="1"/>
</dbReference>
<comment type="subcellular location">
    <subcellularLocation>
        <location evidence="1">Cell inner membrane</location>
    </subcellularLocation>
</comment>
<keyword evidence="6" id="KW-0012">Acyltransferase</keyword>
<keyword evidence="4 8" id="KW-0808">Transferase</keyword>
<organism evidence="8 9">
    <name type="scientific">Hypericibacter terrae</name>
    <dbReference type="NCBI Taxonomy" id="2602015"/>
    <lineage>
        <taxon>Bacteria</taxon>
        <taxon>Pseudomonadati</taxon>
        <taxon>Pseudomonadota</taxon>
        <taxon>Alphaproteobacteria</taxon>
        <taxon>Rhodospirillales</taxon>
        <taxon>Dongiaceae</taxon>
        <taxon>Hypericibacter</taxon>
    </lineage>
</organism>
<dbReference type="PANTHER" id="PTHR10859:SF91">
    <property type="entry name" value="DOLICHYL-PHOSPHATE BETA-GLUCOSYLTRANSFERASE"/>
    <property type="match status" value="1"/>
</dbReference>
<dbReference type="AlphaFoldDB" id="A0A5J6MGA0"/>
<evidence type="ECO:0000256" key="5">
    <source>
        <dbReference type="ARBA" id="ARBA00023136"/>
    </source>
</evidence>
<sequence>MRYCAIVPSHDHHAAIGRVVARLREEGLPVFIIDDGSGEPARSVIAALHNEKNAILVTRLEPNRGKGAAVIRGFELALQAGFTHAVQVDADGQHDLDALPRLLAASRHHPEAVICGRPVYDRSIPMGRRIGHWITDFWVWIETLSFRIVASMCGFRVYPLAAVKPVIEREPIGQRMDFDTGLLVRLFWRGTPPLLVPVKVIYPPGNSSNFKMLADNWRITRMHTRLVVTMLLRLPSILAHRPPRLAAEASHWSGLRERGTLWGLRFVAAVYRLLGRRACEVLLVPVVAYFYGFVAGREQREGSRLFLTRALGRRPGFRDGYRHFFSFATGMLDTFAAWTGGLPAGTVEPDNAALLKTAADDPRGALIVISHLGNIDLARARLDPATRNRLTLLVHNRHAANYNHLLREFRAEAGLNMIQVTEVGPDTAIDLQERVERGEWIVIAGDRTPVTGQVRTSPALFMGAEANFSDGPWILASLLDCPVYLMFCLREGRRYRLIMEPFAERIILPRAERKLALQGYVKRYAARLEHYARAMPYQWFNFFDFWAH</sequence>
<proteinExistence type="predicted"/>
<keyword evidence="9" id="KW-1185">Reference proteome</keyword>
<gene>
    <name evidence="8" type="ORF">FRZ44_17870</name>
</gene>
<evidence type="ECO:0000313" key="9">
    <source>
        <dbReference type="Proteomes" id="UP000326202"/>
    </source>
</evidence>
<evidence type="ECO:0000256" key="4">
    <source>
        <dbReference type="ARBA" id="ARBA00022679"/>
    </source>
</evidence>
<dbReference type="InterPro" id="IPR004960">
    <property type="entry name" value="LipA_acyltrans"/>
</dbReference>
<dbReference type="GO" id="GO:0005886">
    <property type="term" value="C:plasma membrane"/>
    <property type="evidence" value="ECO:0007669"/>
    <property type="project" value="UniProtKB-SubCell"/>
</dbReference>